<keyword evidence="10" id="KW-1185">Reference proteome</keyword>
<dbReference type="InterPro" id="IPR051794">
    <property type="entry name" value="PG_Endopeptidase_C40"/>
</dbReference>
<gene>
    <name evidence="9" type="ORF">KDA82_17390</name>
</gene>
<feature type="region of interest" description="Disordered" evidence="6">
    <location>
        <begin position="140"/>
        <end position="260"/>
    </location>
</feature>
<evidence type="ECO:0000259" key="8">
    <source>
        <dbReference type="PROSITE" id="PS51935"/>
    </source>
</evidence>
<evidence type="ECO:0000256" key="6">
    <source>
        <dbReference type="SAM" id="MobiDB-lite"/>
    </source>
</evidence>
<comment type="similarity">
    <text evidence="1">Belongs to the peptidase C40 family.</text>
</comment>
<evidence type="ECO:0000313" key="10">
    <source>
        <dbReference type="Proteomes" id="UP000675554"/>
    </source>
</evidence>
<dbReference type="GO" id="GO:0008234">
    <property type="term" value="F:cysteine-type peptidase activity"/>
    <property type="evidence" value="ECO:0007669"/>
    <property type="project" value="UniProtKB-KW"/>
</dbReference>
<keyword evidence="2" id="KW-0645">Protease</keyword>
<dbReference type="SUPFAM" id="SSF54001">
    <property type="entry name" value="Cysteine proteinases"/>
    <property type="match status" value="1"/>
</dbReference>
<feature type="signal peptide" evidence="7">
    <location>
        <begin position="1"/>
        <end position="35"/>
    </location>
</feature>
<dbReference type="Gene3D" id="3.90.1720.10">
    <property type="entry name" value="endopeptidase domain like (from Nostoc punctiforme)"/>
    <property type="match status" value="1"/>
</dbReference>
<dbReference type="Pfam" id="PF00877">
    <property type="entry name" value="NLPC_P60"/>
    <property type="match status" value="1"/>
</dbReference>
<dbReference type="PANTHER" id="PTHR47359:SF3">
    <property type="entry name" value="NLP_P60 DOMAIN-CONTAINING PROTEIN-RELATED"/>
    <property type="match status" value="1"/>
</dbReference>
<organism evidence="9 10">
    <name type="scientific">Streptomyces daliensis</name>
    <dbReference type="NCBI Taxonomy" id="299421"/>
    <lineage>
        <taxon>Bacteria</taxon>
        <taxon>Bacillati</taxon>
        <taxon>Actinomycetota</taxon>
        <taxon>Actinomycetes</taxon>
        <taxon>Kitasatosporales</taxon>
        <taxon>Streptomycetaceae</taxon>
        <taxon>Streptomyces</taxon>
    </lineage>
</organism>
<dbReference type="AlphaFoldDB" id="A0A8T4IW16"/>
<proteinExistence type="inferred from homology"/>
<dbReference type="PROSITE" id="PS51935">
    <property type="entry name" value="NLPC_P60"/>
    <property type="match status" value="1"/>
</dbReference>
<feature type="coiled-coil region" evidence="5">
    <location>
        <begin position="54"/>
        <end position="102"/>
    </location>
</feature>
<keyword evidence="5" id="KW-0175">Coiled coil</keyword>
<sequence length="373" mass="38793">MASHRKPKPRPLTGPAARTALTLALAAAASTTAFQGSGHADPRPGSTARVKAKVDKLHHEAEKATEAYNGAKEKADEAAEELEKLRDQAARKQERLNATRDALGAHAAAEYRSGGVDPSLQLALSSSPENYLERAAVAERAGARQADSVRRVGEQARGVRQLREEAAGTATSLKSAADSARRHKRTVQGKLREAEKLLDRLTPEKRAEVLGDDGHGGVPEGPDGSDGSDGTARADRSGGGSGDGAREATAPATGVAPDSRAARAVSFARGALGKPYVWGATGPDAYDCSGLTQAAWKAAGVSLPRTTYTQIDAGRHIPRSGLAPGDLVFFYGSVSHVGLYIGDGQMIHAPRPGAPVRVAPIDEMPFSGATRPA</sequence>
<dbReference type="Proteomes" id="UP000675554">
    <property type="component" value="Unassembled WGS sequence"/>
</dbReference>
<evidence type="ECO:0000313" key="9">
    <source>
        <dbReference type="EMBL" id="MBR7674763.1"/>
    </source>
</evidence>
<dbReference type="PANTHER" id="PTHR47359">
    <property type="entry name" value="PEPTIDOGLYCAN DL-ENDOPEPTIDASE CWLO"/>
    <property type="match status" value="1"/>
</dbReference>
<name>A0A8T4IW16_9ACTN</name>
<dbReference type="Gene3D" id="6.10.250.3150">
    <property type="match status" value="1"/>
</dbReference>
<feature type="compositionally biased region" description="Basic and acidic residues" evidence="6">
    <location>
        <begin position="190"/>
        <end position="215"/>
    </location>
</feature>
<protein>
    <submittedName>
        <fullName evidence="9">C40 family peptidase</fullName>
    </submittedName>
</protein>
<dbReference type="GO" id="GO:0006508">
    <property type="term" value="P:proteolysis"/>
    <property type="evidence" value="ECO:0007669"/>
    <property type="project" value="UniProtKB-KW"/>
</dbReference>
<evidence type="ECO:0000256" key="3">
    <source>
        <dbReference type="ARBA" id="ARBA00022801"/>
    </source>
</evidence>
<dbReference type="EMBL" id="JAGSMN010000379">
    <property type="protein sequence ID" value="MBR7674763.1"/>
    <property type="molecule type" value="Genomic_DNA"/>
</dbReference>
<accession>A0A8T4IW16</accession>
<evidence type="ECO:0000256" key="1">
    <source>
        <dbReference type="ARBA" id="ARBA00007074"/>
    </source>
</evidence>
<feature type="domain" description="NlpC/P60" evidence="8">
    <location>
        <begin position="258"/>
        <end position="373"/>
    </location>
</feature>
<feature type="chain" id="PRO_5038842127" evidence="7">
    <location>
        <begin position="36"/>
        <end position="373"/>
    </location>
</feature>
<dbReference type="InterPro" id="IPR000064">
    <property type="entry name" value="NLP_P60_dom"/>
</dbReference>
<evidence type="ECO:0000256" key="5">
    <source>
        <dbReference type="SAM" id="Coils"/>
    </source>
</evidence>
<dbReference type="InterPro" id="IPR038765">
    <property type="entry name" value="Papain-like_cys_pep_sf"/>
</dbReference>
<evidence type="ECO:0000256" key="4">
    <source>
        <dbReference type="ARBA" id="ARBA00022807"/>
    </source>
</evidence>
<keyword evidence="4" id="KW-0788">Thiol protease</keyword>
<evidence type="ECO:0000256" key="2">
    <source>
        <dbReference type="ARBA" id="ARBA00022670"/>
    </source>
</evidence>
<keyword evidence="3" id="KW-0378">Hydrolase</keyword>
<reference evidence="9" key="1">
    <citation type="submission" date="2021-04" db="EMBL/GenBank/DDBJ databases">
        <title>Sequencing of actinobacteria type strains.</title>
        <authorList>
            <person name="Nguyen G.-S."/>
            <person name="Wentzel A."/>
        </authorList>
    </citation>
    <scope>NUCLEOTIDE SEQUENCE</scope>
    <source>
        <strain evidence="9">DSM 42095</strain>
    </source>
</reference>
<feature type="region of interest" description="Disordered" evidence="6">
    <location>
        <begin position="31"/>
        <end position="52"/>
    </location>
</feature>
<keyword evidence="7" id="KW-0732">Signal</keyword>
<evidence type="ECO:0000256" key="7">
    <source>
        <dbReference type="SAM" id="SignalP"/>
    </source>
</evidence>
<comment type="caution">
    <text evidence="9">The sequence shown here is derived from an EMBL/GenBank/DDBJ whole genome shotgun (WGS) entry which is preliminary data.</text>
</comment>